<reference evidence="2 3" key="1">
    <citation type="journal article" date="2021" name="bioRxiv">
        <title>The Gossypium anomalum genome as a resource for cotton improvement and evolutionary analysis of hybrid incompatibility.</title>
        <authorList>
            <person name="Grover C.E."/>
            <person name="Yuan D."/>
            <person name="Arick M.A."/>
            <person name="Miller E.R."/>
            <person name="Hu G."/>
            <person name="Peterson D.G."/>
            <person name="Wendel J.F."/>
            <person name="Udall J.A."/>
        </authorList>
    </citation>
    <scope>NUCLEOTIDE SEQUENCE [LARGE SCALE GENOMIC DNA]</scope>
    <source>
        <strain evidence="2">JFW-Udall</strain>
        <tissue evidence="2">Leaf</tissue>
    </source>
</reference>
<evidence type="ECO:0000313" key="2">
    <source>
        <dbReference type="EMBL" id="KAG8499336.1"/>
    </source>
</evidence>
<accession>A0A8J5ZG36</accession>
<dbReference type="OrthoDB" id="8047436at2759"/>
<evidence type="ECO:0000313" key="3">
    <source>
        <dbReference type="Proteomes" id="UP000701853"/>
    </source>
</evidence>
<feature type="domain" description="Reverse transcriptase Ty1/copia-type" evidence="1">
    <location>
        <begin position="1"/>
        <end position="45"/>
    </location>
</feature>
<dbReference type="Proteomes" id="UP000701853">
    <property type="component" value="Chromosome 3"/>
</dbReference>
<proteinExistence type="predicted"/>
<dbReference type="EMBL" id="JAHUZN010000003">
    <property type="protein sequence ID" value="KAG8499336.1"/>
    <property type="molecule type" value="Genomic_DNA"/>
</dbReference>
<protein>
    <recommendedName>
        <fullName evidence="1">Reverse transcriptase Ty1/copia-type domain-containing protein</fullName>
    </recommendedName>
</protein>
<gene>
    <name evidence="2" type="ORF">CXB51_005851</name>
</gene>
<evidence type="ECO:0000259" key="1">
    <source>
        <dbReference type="Pfam" id="PF07727"/>
    </source>
</evidence>
<dbReference type="AlphaFoldDB" id="A0A8J5ZG36"/>
<organism evidence="2 3">
    <name type="scientific">Gossypium anomalum</name>
    <dbReference type="NCBI Taxonomy" id="47600"/>
    <lineage>
        <taxon>Eukaryota</taxon>
        <taxon>Viridiplantae</taxon>
        <taxon>Streptophyta</taxon>
        <taxon>Embryophyta</taxon>
        <taxon>Tracheophyta</taxon>
        <taxon>Spermatophyta</taxon>
        <taxon>Magnoliopsida</taxon>
        <taxon>eudicotyledons</taxon>
        <taxon>Gunneridae</taxon>
        <taxon>Pentapetalae</taxon>
        <taxon>rosids</taxon>
        <taxon>malvids</taxon>
        <taxon>Malvales</taxon>
        <taxon>Malvaceae</taxon>
        <taxon>Malvoideae</taxon>
        <taxon>Gossypium</taxon>
    </lineage>
</organism>
<dbReference type="Pfam" id="PF07727">
    <property type="entry name" value="RVT_2"/>
    <property type="match status" value="1"/>
</dbReference>
<sequence length="143" mass="16220">MDVKKKLLNKYLDETIYMAQPTSYVVKGKEQKVCKLLRSIYGLKDQRNKMIALSQASYIDKVLEHFVMTDSKPGVQPTPSGFHLSLDDYPKTAKEREHMSKVSYALAVGSLMYVMLCTRSDICFTVGMVSLYQTNHVSNIGKL</sequence>
<keyword evidence="3" id="KW-1185">Reference proteome</keyword>
<comment type="caution">
    <text evidence="2">The sequence shown here is derived from an EMBL/GenBank/DDBJ whole genome shotgun (WGS) entry which is preliminary data.</text>
</comment>
<name>A0A8J5ZG36_9ROSI</name>
<dbReference type="InterPro" id="IPR013103">
    <property type="entry name" value="RVT_2"/>
</dbReference>